<dbReference type="STRING" id="1618345.UT18_C0007G0028"/>
<dbReference type="Gene3D" id="3.90.79.10">
    <property type="entry name" value="Nucleoside Triphosphate Pyrophosphohydrolase"/>
    <property type="match status" value="1"/>
</dbReference>
<comment type="cofactor">
    <cofactor evidence="1">
        <name>Mg(2+)</name>
        <dbReference type="ChEBI" id="CHEBI:18420"/>
    </cofactor>
</comment>
<dbReference type="SUPFAM" id="SSF55811">
    <property type="entry name" value="Nudix"/>
    <property type="match status" value="1"/>
</dbReference>
<dbReference type="InterPro" id="IPR000086">
    <property type="entry name" value="NUDIX_hydrolase_dom"/>
</dbReference>
<proteinExistence type="predicted"/>
<dbReference type="CDD" id="cd04683">
    <property type="entry name" value="NUDIX_Hydrolase"/>
    <property type="match status" value="1"/>
</dbReference>
<reference evidence="4 5" key="1">
    <citation type="journal article" date="2015" name="Nature">
        <title>rRNA introns, odd ribosomes, and small enigmatic genomes across a large radiation of phyla.</title>
        <authorList>
            <person name="Brown C.T."/>
            <person name="Hug L.A."/>
            <person name="Thomas B.C."/>
            <person name="Sharon I."/>
            <person name="Castelle C.J."/>
            <person name="Singh A."/>
            <person name="Wilkins M.J."/>
            <person name="Williams K.H."/>
            <person name="Banfield J.F."/>
        </authorList>
    </citation>
    <scope>NUCLEOTIDE SEQUENCE [LARGE SCALE GENOMIC DNA]</scope>
</reference>
<dbReference type="Pfam" id="PF00293">
    <property type="entry name" value="NUDIX"/>
    <property type="match status" value="1"/>
</dbReference>
<name>A0A0G0LUR7_UNCC2</name>
<dbReference type="GO" id="GO:0016787">
    <property type="term" value="F:hydrolase activity"/>
    <property type="evidence" value="ECO:0007669"/>
    <property type="project" value="UniProtKB-KW"/>
</dbReference>
<feature type="domain" description="Nudix hydrolase" evidence="3">
    <location>
        <begin position="7"/>
        <end position="143"/>
    </location>
</feature>
<evidence type="ECO:0000256" key="1">
    <source>
        <dbReference type="ARBA" id="ARBA00001946"/>
    </source>
</evidence>
<comment type="caution">
    <text evidence="4">The sequence shown here is derived from an EMBL/GenBank/DDBJ whole genome shotgun (WGS) entry which is preliminary data.</text>
</comment>
<evidence type="ECO:0000259" key="3">
    <source>
        <dbReference type="PROSITE" id="PS51462"/>
    </source>
</evidence>
<dbReference type="PROSITE" id="PS51462">
    <property type="entry name" value="NUDIX"/>
    <property type="match status" value="1"/>
</dbReference>
<evidence type="ECO:0000313" key="4">
    <source>
        <dbReference type="EMBL" id="KKQ94772.1"/>
    </source>
</evidence>
<sequence length="145" mass="16811">MSKEKFTLRGAVYLILTKGNQILLLRRANTGWKDGEYSLVAGHLDGNETVAKAMAREAKEEAGIEIKPEDLKVVHFVHHISNYEFVDFYLTTEKWQGKPEIMEPDKCDDLSWFPLEDLPENMVDNVRVALDNYKNGITFSEYRWK</sequence>
<dbReference type="EMBL" id="LBVV01000007">
    <property type="protein sequence ID" value="KKQ94772.1"/>
    <property type="molecule type" value="Genomic_DNA"/>
</dbReference>
<keyword evidence="2" id="KW-0378">Hydrolase</keyword>
<dbReference type="Proteomes" id="UP000034207">
    <property type="component" value="Unassembled WGS sequence"/>
</dbReference>
<accession>A0A0G0LUR7</accession>
<dbReference type="PROSITE" id="PS00893">
    <property type="entry name" value="NUDIX_BOX"/>
    <property type="match status" value="1"/>
</dbReference>
<evidence type="ECO:0000313" key="5">
    <source>
        <dbReference type="Proteomes" id="UP000034207"/>
    </source>
</evidence>
<gene>
    <name evidence="4" type="ORF">UT18_C0007G0028</name>
</gene>
<organism evidence="4 5">
    <name type="scientific">candidate division CPR2 bacterium GW2011_GWC2_39_10</name>
    <dbReference type="NCBI Taxonomy" id="1618345"/>
    <lineage>
        <taxon>Bacteria</taxon>
        <taxon>Bacteria division CPR2</taxon>
    </lineage>
</organism>
<dbReference type="AlphaFoldDB" id="A0A0G0LUR7"/>
<dbReference type="PANTHER" id="PTHR43046:SF14">
    <property type="entry name" value="MUTT_NUDIX FAMILY PROTEIN"/>
    <property type="match status" value="1"/>
</dbReference>
<dbReference type="InterPro" id="IPR020084">
    <property type="entry name" value="NUDIX_hydrolase_CS"/>
</dbReference>
<dbReference type="InterPro" id="IPR015797">
    <property type="entry name" value="NUDIX_hydrolase-like_dom_sf"/>
</dbReference>
<evidence type="ECO:0000256" key="2">
    <source>
        <dbReference type="ARBA" id="ARBA00022801"/>
    </source>
</evidence>
<dbReference type="PANTHER" id="PTHR43046">
    <property type="entry name" value="GDP-MANNOSE MANNOSYL HYDROLASE"/>
    <property type="match status" value="1"/>
</dbReference>
<protein>
    <recommendedName>
        <fullName evidence="3">Nudix hydrolase domain-containing protein</fullName>
    </recommendedName>
</protein>